<keyword evidence="1" id="KW-0732">Signal</keyword>
<evidence type="ECO:0000313" key="4">
    <source>
        <dbReference type="Proteomes" id="UP000324748"/>
    </source>
</evidence>
<sequence length="138" mass="15192">MLLSFKSILVVTLAAFDLATATLEEDKKKQCTFTCPTSTARVEAGCAKATEWIADNGVKWEIVKANPTENHKDYFNCHGTEMTFSTCCVPGTIKPPSKGKPMILDSGGDPHKYTNWCTDTDPETMDIGIFPKDCRPPK</sequence>
<dbReference type="Proteomes" id="UP000324748">
    <property type="component" value="Unassembled WGS sequence"/>
</dbReference>
<gene>
    <name evidence="2" type="ORF">PGT21_034062</name>
    <name evidence="3" type="ORF">PGTUg99_013553</name>
</gene>
<proteinExistence type="predicted"/>
<evidence type="ECO:0000313" key="3">
    <source>
        <dbReference type="EMBL" id="KAA1125626.1"/>
    </source>
</evidence>
<dbReference type="Proteomes" id="UP000325313">
    <property type="component" value="Unassembled WGS sequence"/>
</dbReference>
<dbReference type="EMBL" id="VSWC01000066">
    <property type="protein sequence ID" value="KAA1098357.1"/>
    <property type="molecule type" value="Genomic_DNA"/>
</dbReference>
<protein>
    <recommendedName>
        <fullName evidence="6">Secreted protein</fullName>
    </recommendedName>
</protein>
<organism evidence="2 4">
    <name type="scientific">Puccinia graminis f. sp. tritici</name>
    <dbReference type="NCBI Taxonomy" id="56615"/>
    <lineage>
        <taxon>Eukaryota</taxon>
        <taxon>Fungi</taxon>
        <taxon>Dikarya</taxon>
        <taxon>Basidiomycota</taxon>
        <taxon>Pucciniomycotina</taxon>
        <taxon>Pucciniomycetes</taxon>
        <taxon>Pucciniales</taxon>
        <taxon>Pucciniaceae</taxon>
        <taxon>Puccinia</taxon>
    </lineage>
</organism>
<keyword evidence="4" id="KW-1185">Reference proteome</keyword>
<evidence type="ECO:0008006" key="6">
    <source>
        <dbReference type="Google" id="ProtNLM"/>
    </source>
</evidence>
<dbReference type="AlphaFoldDB" id="A0A5B0P9V4"/>
<feature type="signal peptide" evidence="1">
    <location>
        <begin position="1"/>
        <end position="21"/>
    </location>
</feature>
<name>A0A5B0P9V4_PUCGR</name>
<accession>A0A5B0P9V4</accession>
<dbReference type="EMBL" id="VDEP01000176">
    <property type="protein sequence ID" value="KAA1125626.1"/>
    <property type="molecule type" value="Genomic_DNA"/>
</dbReference>
<comment type="caution">
    <text evidence="2">The sequence shown here is derived from an EMBL/GenBank/DDBJ whole genome shotgun (WGS) entry which is preliminary data.</text>
</comment>
<feature type="chain" id="PRO_5036137704" description="Secreted protein" evidence="1">
    <location>
        <begin position="22"/>
        <end position="138"/>
    </location>
</feature>
<reference evidence="4 5" key="1">
    <citation type="submission" date="2019-05" db="EMBL/GenBank/DDBJ databases">
        <title>Emergence of the Ug99 lineage of the wheat stem rust pathogen through somatic hybridization.</title>
        <authorList>
            <person name="Li F."/>
            <person name="Upadhyaya N.M."/>
            <person name="Sperschneider J."/>
            <person name="Matny O."/>
            <person name="Nguyen-Phuc H."/>
            <person name="Mago R."/>
            <person name="Raley C."/>
            <person name="Miller M.E."/>
            <person name="Silverstein K.A.T."/>
            <person name="Henningsen E."/>
            <person name="Hirsch C.D."/>
            <person name="Visser B."/>
            <person name="Pretorius Z.A."/>
            <person name="Steffenson B.J."/>
            <person name="Schwessinger B."/>
            <person name="Dodds P.N."/>
            <person name="Figueroa M."/>
        </authorList>
    </citation>
    <scope>NUCLEOTIDE SEQUENCE [LARGE SCALE GENOMIC DNA]</scope>
    <source>
        <strain evidence="2">21-0</strain>
        <strain evidence="3 5">Ug99</strain>
    </source>
</reference>
<evidence type="ECO:0000313" key="2">
    <source>
        <dbReference type="EMBL" id="KAA1098357.1"/>
    </source>
</evidence>
<evidence type="ECO:0000313" key="5">
    <source>
        <dbReference type="Proteomes" id="UP000325313"/>
    </source>
</evidence>
<evidence type="ECO:0000256" key="1">
    <source>
        <dbReference type="SAM" id="SignalP"/>
    </source>
</evidence>